<feature type="compositionally biased region" description="Basic and acidic residues" evidence="1">
    <location>
        <begin position="106"/>
        <end position="126"/>
    </location>
</feature>
<proteinExistence type="predicted"/>
<keyword evidence="2" id="KW-0812">Transmembrane</keyword>
<keyword evidence="4" id="KW-1185">Reference proteome</keyword>
<feature type="transmembrane region" description="Helical" evidence="2">
    <location>
        <begin position="18"/>
        <end position="38"/>
    </location>
</feature>
<dbReference type="RefSeq" id="WP_150413116.1">
    <property type="nucleotide sequence ID" value="NZ_VYQF01000001.1"/>
</dbReference>
<sequence length="294" mass="31545">MSTTAINHRFEAEKNRKALMYTTGIVGLFLIIAIFYTWPLLIPPTPPVQDLIDVNLGNEQEGMGNIQPLVKGERAPDNQSMESHQKAAKVTEAPTRNVQADENNDDKEAAPVTKVEKPKEDAKDINKSSTNKVTKKINPSPVLNPNPAPPKPKLPLYKGGNGNGGNGATEDNGYRNQGYKPGNGDAGSPDGKPDAYGNSPGGRSGVSVVRGLSGRRIIHFPSMTDDFNENAKVYVDIKVNAGGKVVDAGIARGTTTSNSSLRNIAIEKAKELKFPPSQNDVESGTILFVFVLKN</sequence>
<accession>A0A5J5ILR3</accession>
<evidence type="ECO:0000313" key="3">
    <source>
        <dbReference type="EMBL" id="KAA9041027.1"/>
    </source>
</evidence>
<dbReference type="EMBL" id="VYQF01000001">
    <property type="protein sequence ID" value="KAA9041027.1"/>
    <property type="molecule type" value="Genomic_DNA"/>
</dbReference>
<organism evidence="3 4">
    <name type="scientific">Ginsengibacter hankyongi</name>
    <dbReference type="NCBI Taxonomy" id="2607284"/>
    <lineage>
        <taxon>Bacteria</taxon>
        <taxon>Pseudomonadati</taxon>
        <taxon>Bacteroidota</taxon>
        <taxon>Chitinophagia</taxon>
        <taxon>Chitinophagales</taxon>
        <taxon>Chitinophagaceae</taxon>
        <taxon>Ginsengibacter</taxon>
    </lineage>
</organism>
<name>A0A5J5ILR3_9BACT</name>
<evidence type="ECO:0000313" key="4">
    <source>
        <dbReference type="Proteomes" id="UP000326903"/>
    </source>
</evidence>
<keyword evidence="2" id="KW-1133">Transmembrane helix</keyword>
<keyword evidence="2" id="KW-0472">Membrane</keyword>
<evidence type="ECO:0000256" key="2">
    <source>
        <dbReference type="SAM" id="Phobius"/>
    </source>
</evidence>
<feature type="compositionally biased region" description="Pro residues" evidence="1">
    <location>
        <begin position="142"/>
        <end position="153"/>
    </location>
</feature>
<reference evidence="3 4" key="1">
    <citation type="submission" date="2019-09" db="EMBL/GenBank/DDBJ databases">
        <title>Draft genome sequence of Ginsengibacter sp. BR5-29.</title>
        <authorList>
            <person name="Im W.-T."/>
        </authorList>
    </citation>
    <scope>NUCLEOTIDE SEQUENCE [LARGE SCALE GENOMIC DNA]</scope>
    <source>
        <strain evidence="3 4">BR5-29</strain>
    </source>
</reference>
<comment type="caution">
    <text evidence="3">The sequence shown here is derived from an EMBL/GenBank/DDBJ whole genome shotgun (WGS) entry which is preliminary data.</text>
</comment>
<dbReference type="Proteomes" id="UP000326903">
    <property type="component" value="Unassembled WGS sequence"/>
</dbReference>
<evidence type="ECO:0000256" key="1">
    <source>
        <dbReference type="SAM" id="MobiDB-lite"/>
    </source>
</evidence>
<feature type="region of interest" description="Disordered" evidence="1">
    <location>
        <begin position="69"/>
        <end position="205"/>
    </location>
</feature>
<dbReference type="AlphaFoldDB" id="A0A5J5ILR3"/>
<protein>
    <submittedName>
        <fullName evidence="3">TonB C-terminal domain-containing protein</fullName>
    </submittedName>
</protein>
<gene>
    <name evidence="3" type="ORF">FW778_03020</name>
</gene>